<reference evidence="3" key="1">
    <citation type="submission" date="2023-10" db="EMBL/GenBank/DDBJ databases">
        <title>Genome assemblies of two species of porcelain crab, Petrolisthes cinctipes and Petrolisthes manimaculis (Anomura: Porcellanidae).</title>
        <authorList>
            <person name="Angst P."/>
        </authorList>
    </citation>
    <scope>NUCLEOTIDE SEQUENCE</scope>
    <source>
        <strain evidence="3">PB745_01</strain>
        <tissue evidence="3">Gill</tissue>
    </source>
</reference>
<organism evidence="3 4">
    <name type="scientific">Petrolisthes cinctipes</name>
    <name type="common">Flat porcelain crab</name>
    <dbReference type="NCBI Taxonomy" id="88211"/>
    <lineage>
        <taxon>Eukaryota</taxon>
        <taxon>Metazoa</taxon>
        <taxon>Ecdysozoa</taxon>
        <taxon>Arthropoda</taxon>
        <taxon>Crustacea</taxon>
        <taxon>Multicrustacea</taxon>
        <taxon>Malacostraca</taxon>
        <taxon>Eumalacostraca</taxon>
        <taxon>Eucarida</taxon>
        <taxon>Decapoda</taxon>
        <taxon>Pleocyemata</taxon>
        <taxon>Anomura</taxon>
        <taxon>Galatheoidea</taxon>
        <taxon>Porcellanidae</taxon>
        <taxon>Petrolisthes</taxon>
    </lineage>
</organism>
<feature type="compositionally biased region" description="Low complexity" evidence="1">
    <location>
        <begin position="45"/>
        <end position="60"/>
    </location>
</feature>
<evidence type="ECO:0000313" key="4">
    <source>
        <dbReference type="Proteomes" id="UP001286313"/>
    </source>
</evidence>
<comment type="caution">
    <text evidence="3">The sequence shown here is derived from an EMBL/GenBank/DDBJ whole genome shotgun (WGS) entry which is preliminary data.</text>
</comment>
<evidence type="ECO:0000256" key="2">
    <source>
        <dbReference type="SAM" id="SignalP"/>
    </source>
</evidence>
<dbReference type="AlphaFoldDB" id="A0AAE1BMN4"/>
<gene>
    <name evidence="3" type="ORF">Pcinc_041732</name>
</gene>
<feature type="chain" id="PRO_5042006352" description="Secreted protein" evidence="2">
    <location>
        <begin position="20"/>
        <end position="108"/>
    </location>
</feature>
<keyword evidence="2" id="KW-0732">Signal</keyword>
<dbReference type="Proteomes" id="UP001286313">
    <property type="component" value="Unassembled WGS sequence"/>
</dbReference>
<dbReference type="EMBL" id="JAWQEG010007808">
    <property type="protein sequence ID" value="KAK3851635.1"/>
    <property type="molecule type" value="Genomic_DNA"/>
</dbReference>
<keyword evidence="4" id="KW-1185">Reference proteome</keyword>
<protein>
    <recommendedName>
        <fullName evidence="5">Secreted protein</fullName>
    </recommendedName>
</protein>
<accession>A0AAE1BMN4</accession>
<evidence type="ECO:0008006" key="5">
    <source>
        <dbReference type="Google" id="ProtNLM"/>
    </source>
</evidence>
<feature type="signal peptide" evidence="2">
    <location>
        <begin position="1"/>
        <end position="19"/>
    </location>
</feature>
<proteinExistence type="predicted"/>
<evidence type="ECO:0000313" key="3">
    <source>
        <dbReference type="EMBL" id="KAK3851635.1"/>
    </source>
</evidence>
<sequence length="108" mass="11971">MVVWCGEAGWLAGCVLCVATHSHTLSFSLPPPAARQARPPRHRTSAPPTTPSRAPTPHHQGLLLLPRTLTRPYKIASNWILSDALASVPEILGNSERRTRLRCFWCRV</sequence>
<evidence type="ECO:0000256" key="1">
    <source>
        <dbReference type="SAM" id="MobiDB-lite"/>
    </source>
</evidence>
<name>A0AAE1BMN4_PETCI</name>
<feature type="region of interest" description="Disordered" evidence="1">
    <location>
        <begin position="29"/>
        <end position="60"/>
    </location>
</feature>